<name>A0A0A9B4Q1_ARUDO</name>
<evidence type="ECO:0000313" key="1">
    <source>
        <dbReference type="EMBL" id="JAD58984.1"/>
    </source>
</evidence>
<reference evidence="1" key="1">
    <citation type="submission" date="2014-09" db="EMBL/GenBank/DDBJ databases">
        <authorList>
            <person name="Magalhaes I.L.F."/>
            <person name="Oliveira U."/>
            <person name="Santos F.R."/>
            <person name="Vidigal T.H.D.A."/>
            <person name="Brescovit A.D."/>
            <person name="Santos A.J."/>
        </authorList>
    </citation>
    <scope>NUCLEOTIDE SEQUENCE</scope>
    <source>
        <tissue evidence="1">Shoot tissue taken approximately 20 cm above the soil surface</tissue>
    </source>
</reference>
<proteinExistence type="predicted"/>
<organism evidence="1">
    <name type="scientific">Arundo donax</name>
    <name type="common">Giant reed</name>
    <name type="synonym">Donax arundinaceus</name>
    <dbReference type="NCBI Taxonomy" id="35708"/>
    <lineage>
        <taxon>Eukaryota</taxon>
        <taxon>Viridiplantae</taxon>
        <taxon>Streptophyta</taxon>
        <taxon>Embryophyta</taxon>
        <taxon>Tracheophyta</taxon>
        <taxon>Spermatophyta</taxon>
        <taxon>Magnoliopsida</taxon>
        <taxon>Liliopsida</taxon>
        <taxon>Poales</taxon>
        <taxon>Poaceae</taxon>
        <taxon>PACMAD clade</taxon>
        <taxon>Arundinoideae</taxon>
        <taxon>Arundineae</taxon>
        <taxon>Arundo</taxon>
    </lineage>
</organism>
<dbReference type="EMBL" id="GBRH01238911">
    <property type="protein sequence ID" value="JAD58984.1"/>
    <property type="molecule type" value="Transcribed_RNA"/>
</dbReference>
<sequence>MQSQKWLSCCVVS</sequence>
<reference evidence="1" key="2">
    <citation type="journal article" date="2015" name="Data Brief">
        <title>Shoot transcriptome of the giant reed, Arundo donax.</title>
        <authorList>
            <person name="Barrero R.A."/>
            <person name="Guerrero F.D."/>
            <person name="Moolhuijzen P."/>
            <person name="Goolsby J.A."/>
            <person name="Tidwell J."/>
            <person name="Bellgard S.E."/>
            <person name="Bellgard M.I."/>
        </authorList>
    </citation>
    <scope>NUCLEOTIDE SEQUENCE</scope>
    <source>
        <tissue evidence="1">Shoot tissue taken approximately 20 cm above the soil surface</tissue>
    </source>
</reference>
<accession>A0A0A9B4Q1</accession>
<protein>
    <submittedName>
        <fullName evidence="1">Uncharacterized protein</fullName>
    </submittedName>
</protein>